<gene>
    <name evidence="2" type="ORF">STAS_29991</name>
</gene>
<dbReference type="GO" id="GO:0043531">
    <property type="term" value="F:ADP binding"/>
    <property type="evidence" value="ECO:0007669"/>
    <property type="project" value="InterPro"/>
</dbReference>
<protein>
    <submittedName>
        <fullName evidence="2">NBS-LRR disease-resistance protein scn3r1</fullName>
    </submittedName>
</protein>
<dbReference type="EMBL" id="BKCP01010403">
    <property type="protein sequence ID" value="GER52524.1"/>
    <property type="molecule type" value="Genomic_DNA"/>
</dbReference>
<dbReference type="OrthoDB" id="1749650at2759"/>
<reference evidence="3" key="1">
    <citation type="journal article" date="2019" name="Curr. Biol.">
        <title>Genome Sequence of Striga asiatica Provides Insight into the Evolution of Plant Parasitism.</title>
        <authorList>
            <person name="Yoshida S."/>
            <person name="Kim S."/>
            <person name="Wafula E.K."/>
            <person name="Tanskanen J."/>
            <person name="Kim Y.M."/>
            <person name="Honaas L."/>
            <person name="Yang Z."/>
            <person name="Spallek T."/>
            <person name="Conn C.E."/>
            <person name="Ichihashi Y."/>
            <person name="Cheong K."/>
            <person name="Cui S."/>
            <person name="Der J.P."/>
            <person name="Gundlach H."/>
            <person name="Jiao Y."/>
            <person name="Hori C."/>
            <person name="Ishida J.K."/>
            <person name="Kasahara H."/>
            <person name="Kiba T."/>
            <person name="Kim M.S."/>
            <person name="Koo N."/>
            <person name="Laohavisit A."/>
            <person name="Lee Y.H."/>
            <person name="Lumba S."/>
            <person name="McCourt P."/>
            <person name="Mortimer J.C."/>
            <person name="Mutuku J.M."/>
            <person name="Nomura T."/>
            <person name="Sasaki-Sekimoto Y."/>
            <person name="Seto Y."/>
            <person name="Wang Y."/>
            <person name="Wakatake T."/>
            <person name="Sakakibara H."/>
            <person name="Demura T."/>
            <person name="Yamaguchi S."/>
            <person name="Yoneyama K."/>
            <person name="Manabe R.I."/>
            <person name="Nelson D.C."/>
            <person name="Schulman A.H."/>
            <person name="Timko M.P."/>
            <person name="dePamphilis C.W."/>
            <person name="Choi D."/>
            <person name="Shirasu K."/>
        </authorList>
    </citation>
    <scope>NUCLEOTIDE SEQUENCE [LARGE SCALE GENOMIC DNA]</scope>
    <source>
        <strain evidence="3">cv. UVA1</strain>
    </source>
</reference>
<evidence type="ECO:0000313" key="2">
    <source>
        <dbReference type="EMBL" id="GER52524.1"/>
    </source>
</evidence>
<sequence length="123" mass="14331">MRSWELRQLEVFGKRDCPSYLEVFGKLIVNLCCRLPLAIVIIAGILVKRFSSSDNISVKRNAWEKVSENVHSYLTEEDGLRDPCVEEIAESYLEQLISWNLIRVEKRKPTGKVKTCLIHEFYK</sequence>
<dbReference type="InterPro" id="IPR027417">
    <property type="entry name" value="P-loop_NTPase"/>
</dbReference>
<dbReference type="Gene3D" id="1.10.8.430">
    <property type="entry name" value="Helical domain of apoptotic protease-activating factors"/>
    <property type="match status" value="1"/>
</dbReference>
<accession>A0A5A7R831</accession>
<proteinExistence type="predicted"/>
<keyword evidence="3" id="KW-1185">Reference proteome</keyword>
<keyword evidence="1" id="KW-0433">Leucine-rich repeat</keyword>
<evidence type="ECO:0000313" key="3">
    <source>
        <dbReference type="Proteomes" id="UP000325081"/>
    </source>
</evidence>
<comment type="caution">
    <text evidence="2">The sequence shown here is derived from an EMBL/GenBank/DDBJ whole genome shotgun (WGS) entry which is preliminary data.</text>
</comment>
<evidence type="ECO:0000256" key="1">
    <source>
        <dbReference type="ARBA" id="ARBA00022614"/>
    </source>
</evidence>
<dbReference type="InterPro" id="IPR042197">
    <property type="entry name" value="Apaf_helical"/>
</dbReference>
<dbReference type="SUPFAM" id="SSF52540">
    <property type="entry name" value="P-loop containing nucleoside triphosphate hydrolases"/>
    <property type="match status" value="1"/>
</dbReference>
<name>A0A5A7R831_STRAF</name>
<organism evidence="2 3">
    <name type="scientific">Striga asiatica</name>
    <name type="common">Asiatic witchweed</name>
    <name type="synonym">Buchnera asiatica</name>
    <dbReference type="NCBI Taxonomy" id="4170"/>
    <lineage>
        <taxon>Eukaryota</taxon>
        <taxon>Viridiplantae</taxon>
        <taxon>Streptophyta</taxon>
        <taxon>Embryophyta</taxon>
        <taxon>Tracheophyta</taxon>
        <taxon>Spermatophyta</taxon>
        <taxon>Magnoliopsida</taxon>
        <taxon>eudicotyledons</taxon>
        <taxon>Gunneridae</taxon>
        <taxon>Pentapetalae</taxon>
        <taxon>asterids</taxon>
        <taxon>lamiids</taxon>
        <taxon>Lamiales</taxon>
        <taxon>Orobanchaceae</taxon>
        <taxon>Buchnereae</taxon>
        <taxon>Striga</taxon>
    </lineage>
</organism>
<dbReference type="Proteomes" id="UP000325081">
    <property type="component" value="Unassembled WGS sequence"/>
</dbReference>
<dbReference type="AlphaFoldDB" id="A0A5A7R831"/>